<accession>Q2J7C0</accession>
<keyword evidence="3" id="KW-1185">Reference proteome</keyword>
<proteinExistence type="predicted"/>
<organism evidence="2 3">
    <name type="scientific">Frankia casuarinae (strain DSM 45818 / CECT 9043 / HFP020203 / CcI3)</name>
    <dbReference type="NCBI Taxonomy" id="106370"/>
    <lineage>
        <taxon>Bacteria</taxon>
        <taxon>Bacillati</taxon>
        <taxon>Actinomycetota</taxon>
        <taxon>Actinomycetes</taxon>
        <taxon>Frankiales</taxon>
        <taxon>Frankiaceae</taxon>
        <taxon>Frankia</taxon>
    </lineage>
</organism>
<evidence type="ECO:0000313" key="2">
    <source>
        <dbReference type="EMBL" id="ABD12822.1"/>
    </source>
</evidence>
<evidence type="ECO:0000256" key="1">
    <source>
        <dbReference type="SAM" id="MobiDB-lite"/>
    </source>
</evidence>
<dbReference type="AlphaFoldDB" id="Q2J7C0"/>
<dbReference type="KEGG" id="fra:Francci3_3468"/>
<protein>
    <submittedName>
        <fullName evidence="2">Uncharacterized protein</fullName>
    </submittedName>
</protein>
<dbReference type="EMBL" id="CP000249">
    <property type="protein sequence ID" value="ABD12822.1"/>
    <property type="molecule type" value="Genomic_DNA"/>
</dbReference>
<feature type="region of interest" description="Disordered" evidence="1">
    <location>
        <begin position="1"/>
        <end position="40"/>
    </location>
</feature>
<sequence length="106" mass="11834">MRHLPNRANPHHPPQTRPAGRRPPRGHRPGLAGRVPPLAPPVERGIAWLTAHGNRRVPYRGVARNDSWLHHRAAAPNLRRLVNLGLTRTSDNSWIPTTAAAEQDFP</sequence>
<dbReference type="HOGENOM" id="CLU_2219260_0_0_11"/>
<name>Q2J7C0_FRACC</name>
<evidence type="ECO:0000313" key="3">
    <source>
        <dbReference type="Proteomes" id="UP000001937"/>
    </source>
</evidence>
<reference evidence="2 3" key="1">
    <citation type="journal article" date="2007" name="Genome Res.">
        <title>Genome characteristics of facultatively symbiotic Frankia sp. strains reflect host range and host plant biogeography.</title>
        <authorList>
            <person name="Normand P."/>
            <person name="Lapierre P."/>
            <person name="Tisa L.S."/>
            <person name="Gogarten J.P."/>
            <person name="Alloisio N."/>
            <person name="Bagnarol E."/>
            <person name="Bassi C.A."/>
            <person name="Berry A.M."/>
            <person name="Bickhart D.M."/>
            <person name="Choisne N."/>
            <person name="Couloux A."/>
            <person name="Cournoyer B."/>
            <person name="Cruveiller S."/>
            <person name="Daubin V."/>
            <person name="Demange N."/>
            <person name="Francino M.P."/>
            <person name="Goltsman E."/>
            <person name="Huang Y."/>
            <person name="Kopp O.R."/>
            <person name="Labarre L."/>
            <person name="Lapidus A."/>
            <person name="Lavire C."/>
            <person name="Marechal J."/>
            <person name="Martinez M."/>
            <person name="Mastronunzio J.E."/>
            <person name="Mullin B.C."/>
            <person name="Niemann J."/>
            <person name="Pujic P."/>
            <person name="Rawnsley T."/>
            <person name="Rouy Z."/>
            <person name="Schenowitz C."/>
            <person name="Sellstedt A."/>
            <person name="Tavares F."/>
            <person name="Tomkins J.P."/>
            <person name="Vallenet D."/>
            <person name="Valverde C."/>
            <person name="Wall L.G."/>
            <person name="Wang Y."/>
            <person name="Medigue C."/>
            <person name="Benson D.R."/>
        </authorList>
    </citation>
    <scope>NUCLEOTIDE SEQUENCE [LARGE SCALE GENOMIC DNA]</scope>
    <source>
        <strain evidence="3">DSM 45818 / CECT 9043 / CcI3</strain>
    </source>
</reference>
<feature type="compositionally biased region" description="Basic residues" evidence="1">
    <location>
        <begin position="19"/>
        <end position="28"/>
    </location>
</feature>
<dbReference type="eggNOG" id="COG3547">
    <property type="taxonomic scope" value="Bacteria"/>
</dbReference>
<dbReference type="Proteomes" id="UP000001937">
    <property type="component" value="Chromosome"/>
</dbReference>
<gene>
    <name evidence="2" type="ordered locus">Francci3_3468</name>
</gene>